<accession>A0A9Q3E9C7</accession>
<dbReference type="EMBL" id="AVOT02024146">
    <property type="protein sequence ID" value="MBW0514656.1"/>
    <property type="molecule type" value="Genomic_DNA"/>
</dbReference>
<evidence type="ECO:0000313" key="3">
    <source>
        <dbReference type="Proteomes" id="UP000765509"/>
    </source>
</evidence>
<feature type="region of interest" description="Disordered" evidence="1">
    <location>
        <begin position="187"/>
        <end position="230"/>
    </location>
</feature>
<feature type="compositionally biased region" description="Polar residues" evidence="1">
    <location>
        <begin position="206"/>
        <end position="223"/>
    </location>
</feature>
<keyword evidence="3" id="KW-1185">Reference proteome</keyword>
<proteinExistence type="predicted"/>
<comment type="caution">
    <text evidence="2">The sequence shown here is derived from an EMBL/GenBank/DDBJ whole genome shotgun (WGS) entry which is preliminary data.</text>
</comment>
<dbReference type="Proteomes" id="UP000765509">
    <property type="component" value="Unassembled WGS sequence"/>
</dbReference>
<evidence type="ECO:0000256" key="1">
    <source>
        <dbReference type="SAM" id="MobiDB-lite"/>
    </source>
</evidence>
<evidence type="ECO:0000313" key="2">
    <source>
        <dbReference type="EMBL" id="MBW0514656.1"/>
    </source>
</evidence>
<organism evidence="2 3">
    <name type="scientific">Austropuccinia psidii MF-1</name>
    <dbReference type="NCBI Taxonomy" id="1389203"/>
    <lineage>
        <taxon>Eukaryota</taxon>
        <taxon>Fungi</taxon>
        <taxon>Dikarya</taxon>
        <taxon>Basidiomycota</taxon>
        <taxon>Pucciniomycotina</taxon>
        <taxon>Pucciniomycetes</taxon>
        <taxon>Pucciniales</taxon>
        <taxon>Sphaerophragmiaceae</taxon>
        <taxon>Austropuccinia</taxon>
    </lineage>
</organism>
<protein>
    <submittedName>
        <fullName evidence="2">Uncharacterized protein</fullName>
    </submittedName>
</protein>
<sequence length="230" mass="25367">MSSKINYITGYSPCLPPPSVLCGSVVFRRLGLPWSMASSGHFDHHQTYNGYKAVELLDPSFTECLMKEAMLMSRSARFQCQKKLVEQEGWPLSKECSVSEAPTPDGTSVAGSRQREVARWTKFKGPISTGDSEVSDELDGDEVEVINPFVAHSSSSSTNKPPSKEVHSHIIPSTPISFQPVLSSPKPPLPWPIIASPMKPSPIPNSRPSQVLNSHQLQPVARTSQRREDW</sequence>
<reference evidence="2" key="1">
    <citation type="submission" date="2021-03" db="EMBL/GenBank/DDBJ databases">
        <title>Draft genome sequence of rust myrtle Austropuccinia psidii MF-1, a brazilian biotype.</title>
        <authorList>
            <person name="Quecine M.C."/>
            <person name="Pachon D.M.R."/>
            <person name="Bonatelli M.L."/>
            <person name="Correr F.H."/>
            <person name="Franceschini L.M."/>
            <person name="Leite T.F."/>
            <person name="Margarido G.R.A."/>
            <person name="Almeida C.A."/>
            <person name="Ferrarezi J.A."/>
            <person name="Labate C.A."/>
        </authorList>
    </citation>
    <scope>NUCLEOTIDE SEQUENCE</scope>
    <source>
        <strain evidence="2">MF-1</strain>
    </source>
</reference>
<name>A0A9Q3E9C7_9BASI</name>
<dbReference type="AlphaFoldDB" id="A0A9Q3E9C7"/>
<gene>
    <name evidence="2" type="ORF">O181_054371</name>
</gene>